<keyword evidence="2" id="KW-1185">Reference proteome</keyword>
<evidence type="ECO:0000313" key="2">
    <source>
        <dbReference type="Proteomes" id="UP001174136"/>
    </source>
</evidence>
<dbReference type="EMBL" id="JAOPHQ010003702">
    <property type="protein sequence ID" value="KAK0142237.1"/>
    <property type="molecule type" value="Genomic_DNA"/>
</dbReference>
<name>A0AA47P054_MERPO</name>
<evidence type="ECO:0000313" key="1">
    <source>
        <dbReference type="EMBL" id="KAK0142237.1"/>
    </source>
</evidence>
<organism evidence="1 2">
    <name type="scientific">Merluccius polli</name>
    <name type="common">Benguela hake</name>
    <name type="synonym">Merluccius cadenati</name>
    <dbReference type="NCBI Taxonomy" id="89951"/>
    <lineage>
        <taxon>Eukaryota</taxon>
        <taxon>Metazoa</taxon>
        <taxon>Chordata</taxon>
        <taxon>Craniata</taxon>
        <taxon>Vertebrata</taxon>
        <taxon>Euteleostomi</taxon>
        <taxon>Actinopterygii</taxon>
        <taxon>Neopterygii</taxon>
        <taxon>Teleostei</taxon>
        <taxon>Neoteleostei</taxon>
        <taxon>Acanthomorphata</taxon>
        <taxon>Zeiogadaria</taxon>
        <taxon>Gadariae</taxon>
        <taxon>Gadiformes</taxon>
        <taxon>Gadoidei</taxon>
        <taxon>Merlucciidae</taxon>
        <taxon>Merluccius</taxon>
    </lineage>
</organism>
<sequence length="172" mass="19299">MLRELQVLSLRLQQRDMDIVSANCQIQQCIDVLSAMKECGGKSAQKAEERITQGLFKGLELIESSGKIKRGQFDQSVIDNLKKRMPESDLVNMLKPLNKRFWPQDRNALILYGEKEIRALAKTLGESASEAVASRLEVARLCTRQNAGEAVHSKQNIPAHFIGVREGLFSCE</sequence>
<gene>
    <name evidence="1" type="ORF">N1851_020068</name>
</gene>
<dbReference type="AlphaFoldDB" id="A0AA47P054"/>
<accession>A0AA47P054</accession>
<comment type="caution">
    <text evidence="1">The sequence shown here is derived from an EMBL/GenBank/DDBJ whole genome shotgun (WGS) entry which is preliminary data.</text>
</comment>
<proteinExistence type="predicted"/>
<reference evidence="1" key="1">
    <citation type="journal article" date="2023" name="Front. Mar. Sci.">
        <title>A new Merluccius polli reference genome to investigate the effects of global change in West African waters.</title>
        <authorList>
            <person name="Mateo J.L."/>
            <person name="Blanco-Fernandez C."/>
            <person name="Garcia-Vazquez E."/>
            <person name="Machado-Schiaffino G."/>
        </authorList>
    </citation>
    <scope>NUCLEOTIDE SEQUENCE</scope>
    <source>
        <strain evidence="1">C29</strain>
        <tissue evidence="1">Fin</tissue>
    </source>
</reference>
<protein>
    <submittedName>
        <fullName evidence="1">Uncharacterized protein</fullName>
    </submittedName>
</protein>
<dbReference type="Proteomes" id="UP001174136">
    <property type="component" value="Unassembled WGS sequence"/>
</dbReference>